<dbReference type="InterPro" id="IPR002172">
    <property type="entry name" value="LDrepeatLR_classA_rpt"/>
</dbReference>
<organism evidence="3 4">
    <name type="scientific">Acrobeloides nanus</name>
    <dbReference type="NCBI Taxonomy" id="290746"/>
    <lineage>
        <taxon>Eukaryota</taxon>
        <taxon>Metazoa</taxon>
        <taxon>Ecdysozoa</taxon>
        <taxon>Nematoda</taxon>
        <taxon>Chromadorea</taxon>
        <taxon>Rhabditida</taxon>
        <taxon>Tylenchina</taxon>
        <taxon>Cephalobomorpha</taxon>
        <taxon>Cephaloboidea</taxon>
        <taxon>Cephalobidae</taxon>
        <taxon>Acrobeloides</taxon>
    </lineage>
</organism>
<evidence type="ECO:0000313" key="4">
    <source>
        <dbReference type="WBParaSite" id="ACRNAN_scaffold861.g20459.t1"/>
    </source>
</evidence>
<protein>
    <submittedName>
        <fullName evidence="4">Uncharacterized protein</fullName>
    </submittedName>
</protein>
<dbReference type="SMART" id="SM00192">
    <property type="entry name" value="LDLa"/>
    <property type="match status" value="2"/>
</dbReference>
<keyword evidence="3" id="KW-1185">Reference proteome</keyword>
<evidence type="ECO:0000313" key="3">
    <source>
        <dbReference type="Proteomes" id="UP000887540"/>
    </source>
</evidence>
<dbReference type="InterPro" id="IPR051221">
    <property type="entry name" value="LDLR-related"/>
</dbReference>
<dbReference type="GO" id="GO:0043235">
    <property type="term" value="C:receptor complex"/>
    <property type="evidence" value="ECO:0007669"/>
    <property type="project" value="TreeGrafter"/>
</dbReference>
<accession>A0A914EJM3</accession>
<evidence type="ECO:0000256" key="2">
    <source>
        <dbReference type="PROSITE-ProRule" id="PRU00124"/>
    </source>
</evidence>
<reference evidence="4" key="1">
    <citation type="submission" date="2022-11" db="UniProtKB">
        <authorList>
            <consortium name="WormBaseParasite"/>
        </authorList>
    </citation>
    <scope>IDENTIFICATION</scope>
</reference>
<comment type="caution">
    <text evidence="2">Lacks conserved residue(s) required for the propagation of feature annotation.</text>
</comment>
<dbReference type="SUPFAM" id="SSF57424">
    <property type="entry name" value="LDL receptor-like module"/>
    <property type="match status" value="2"/>
</dbReference>
<dbReference type="PANTHER" id="PTHR22722">
    <property type="entry name" value="LOW-DENSITY LIPOPROTEIN RECEPTOR-RELATED PROTEIN 2-RELATED"/>
    <property type="match status" value="1"/>
</dbReference>
<dbReference type="WBParaSite" id="ACRNAN_scaffold861.g20459.t1">
    <property type="protein sequence ID" value="ACRNAN_scaffold861.g20459.t1"/>
    <property type="gene ID" value="ACRNAN_scaffold861.g20459"/>
</dbReference>
<dbReference type="Pfam" id="PF00057">
    <property type="entry name" value="Ldl_recept_a"/>
    <property type="match status" value="1"/>
</dbReference>
<dbReference type="GO" id="GO:0005886">
    <property type="term" value="C:plasma membrane"/>
    <property type="evidence" value="ECO:0007669"/>
    <property type="project" value="TreeGrafter"/>
</dbReference>
<dbReference type="PRINTS" id="PR00261">
    <property type="entry name" value="LDLRECEPTOR"/>
</dbReference>
<dbReference type="InterPro" id="IPR036055">
    <property type="entry name" value="LDL_receptor-like_sf"/>
</dbReference>
<dbReference type="Gene3D" id="4.10.400.10">
    <property type="entry name" value="Low-density Lipoprotein Receptor"/>
    <property type="match status" value="2"/>
</dbReference>
<keyword evidence="1" id="KW-1015">Disulfide bond</keyword>
<dbReference type="PANTHER" id="PTHR22722:SF5">
    <property type="entry name" value="LOW-DENSITY LIPOPROTEIN RECEPTOR-RELATED PROTEIN 1B"/>
    <property type="match status" value="1"/>
</dbReference>
<dbReference type="GO" id="GO:0005041">
    <property type="term" value="F:low-density lipoprotein particle receptor activity"/>
    <property type="evidence" value="ECO:0007669"/>
    <property type="project" value="TreeGrafter"/>
</dbReference>
<dbReference type="Proteomes" id="UP000887540">
    <property type="component" value="Unplaced"/>
</dbReference>
<proteinExistence type="predicted"/>
<name>A0A914EJM3_9BILA</name>
<dbReference type="PROSITE" id="PS50068">
    <property type="entry name" value="LDLRA_2"/>
    <property type="match status" value="2"/>
</dbReference>
<dbReference type="AlphaFoldDB" id="A0A914EJM3"/>
<evidence type="ECO:0000256" key="1">
    <source>
        <dbReference type="ARBA" id="ARBA00023157"/>
    </source>
</evidence>
<sequence>MEAARERMPGKCSIDEFNCLIDGTCIPLIKFHDCILDCLDGSDEYCFPGHIKCGDFCVELKDFGECLLKPRCGILNAPKYCMKLNSKLCLNSDTLPCKGYGECIFVNWVKDGKHDCYDGSDEDPEYVKILQKIKEGREKQASNSLDQYSATETIQ</sequence>